<dbReference type="InterPro" id="IPR006201">
    <property type="entry name" value="Neur_channel"/>
</dbReference>
<evidence type="ECO:0000256" key="15">
    <source>
        <dbReference type="SAM" id="Phobius"/>
    </source>
</evidence>
<dbReference type="PRINTS" id="PR00254">
    <property type="entry name" value="NICOTINICR"/>
</dbReference>
<evidence type="ECO:0000256" key="4">
    <source>
        <dbReference type="ARBA" id="ARBA00022989"/>
    </source>
</evidence>
<dbReference type="SUPFAM" id="SSF63712">
    <property type="entry name" value="Nicotinic receptor ligand binding domain-like"/>
    <property type="match status" value="2"/>
</dbReference>
<evidence type="ECO:0000256" key="3">
    <source>
        <dbReference type="ARBA" id="ARBA00022692"/>
    </source>
</evidence>
<feature type="region of interest" description="Disordered" evidence="14">
    <location>
        <begin position="452"/>
        <end position="477"/>
    </location>
</feature>
<dbReference type="GO" id="GO:0045211">
    <property type="term" value="C:postsynaptic membrane"/>
    <property type="evidence" value="ECO:0007669"/>
    <property type="project" value="InterPro"/>
</dbReference>
<comment type="subcellular location">
    <subcellularLocation>
        <location evidence="13">Synaptic cell membrane</location>
        <topology evidence="13">Multi-pass membrane protein</topology>
    </subcellularLocation>
</comment>
<dbReference type="SUPFAM" id="SSF90112">
    <property type="entry name" value="Neurotransmitter-gated ion-channel transmembrane pore"/>
    <property type="match status" value="1"/>
</dbReference>
<dbReference type="Gene3D" id="1.20.58.390">
    <property type="entry name" value="Neurotransmitter-gated ion-channel transmembrane domain"/>
    <property type="match status" value="2"/>
</dbReference>
<comment type="caution">
    <text evidence="18">The sequence shown here is derived from an EMBL/GenBank/DDBJ whole genome shotgun (WGS) entry which is preliminary data.</text>
</comment>
<feature type="domain" description="Neurotransmitter-gated ion-channel ligand-binding" evidence="16">
    <location>
        <begin position="53"/>
        <end position="107"/>
    </location>
</feature>
<dbReference type="CDD" id="cd18997">
    <property type="entry name" value="LGIC_ECD_nAChR"/>
    <property type="match status" value="1"/>
</dbReference>
<dbReference type="FunFam" id="1.20.58.390:FF:000043">
    <property type="entry name" value="AcetylCholine Receptor"/>
    <property type="match status" value="1"/>
</dbReference>
<evidence type="ECO:0000259" key="16">
    <source>
        <dbReference type="Pfam" id="PF02931"/>
    </source>
</evidence>
<protein>
    <submittedName>
        <fullName evidence="18">Uncharacterized protein</fullName>
    </submittedName>
</protein>
<dbReference type="Proteomes" id="UP001208570">
    <property type="component" value="Unassembled WGS sequence"/>
</dbReference>
<keyword evidence="10" id="KW-0325">Glycoprotein</keyword>
<dbReference type="InterPro" id="IPR038050">
    <property type="entry name" value="Neuro_actylchol_rec"/>
</dbReference>
<dbReference type="Pfam" id="PF02931">
    <property type="entry name" value="Neur_chan_LBD"/>
    <property type="match status" value="2"/>
</dbReference>
<dbReference type="InterPro" id="IPR036734">
    <property type="entry name" value="Neur_chan_lig-bd_sf"/>
</dbReference>
<evidence type="ECO:0000256" key="9">
    <source>
        <dbReference type="ARBA" id="ARBA00023170"/>
    </source>
</evidence>
<dbReference type="AlphaFoldDB" id="A0AAD9J5U8"/>
<evidence type="ECO:0000256" key="2">
    <source>
        <dbReference type="ARBA" id="ARBA00022475"/>
    </source>
</evidence>
<keyword evidence="2" id="KW-1003">Cell membrane</keyword>
<sequence>MLVLTPDCANTLASESLHNDSCLAFDMWVLCARYRGQKDARLVEPPPFQVPDEQRLYRLLMKDYENSVRPVLNASQKVTISFRLSLNQIVDLDERKQVLTTNIFIDQALVIKLSGHKVCNQRFNDSTIDNLKTALIRDLVTDDVRDFPEKCPSGADDGSTGFMNGVYVVLNCNGSVLWPVPVKLKSSCHVDITYFPFDDQRCILRFGSWIYSAESMDFESSLESINLEYYVDNSEWQLLAIEFEKSVRQYSCCPSPHPDLTYTLHMRRRTFYYVFNIIVPCIMLSVLTLLTFWLPTTSGEKISLGLSVFLAFSMFMLLIAEEVPATSKSVPLIGVYLTTVMTMTSVSVIMSVMVINLYNRGYRAKSAPPWLKTLILSWLCKLLNMKHDIEKLAKAIRLVILFAGEPDTLAFGWAMAGGCSRQEDDEEAKYVCEAHEVDGVFPRKRFIHSPRKVQKQNVGSRTHDQASTGEMMSGDDSCKQNGSKLLSSYERGLDACVKYPDVMTSHRKNKLRHFDGDEVKIQSSAAAIDDNVYTDSCDDEEPVWRRRETLIKEQRKMLLKNRNDNQFISSKVTNCRTEPNRKLGVDISPDPVEPEQNDRNPERVGRDALAGIPRERHQRMPCNKHAALMSRREIVVEWQTMALVIDRLLFWIFLMATLIAYVVILFIMPYSKPKYIDNNSPMRILKNF</sequence>
<feature type="transmembrane region" description="Helical" evidence="15">
    <location>
        <begin position="271"/>
        <end position="296"/>
    </location>
</feature>
<keyword evidence="12" id="KW-0407">Ion channel</keyword>
<keyword evidence="1" id="KW-0813">Transport</keyword>
<dbReference type="InterPro" id="IPR018000">
    <property type="entry name" value="Neurotransmitter_ion_chnl_CS"/>
</dbReference>
<evidence type="ECO:0000256" key="13">
    <source>
        <dbReference type="ARBA" id="ARBA00034099"/>
    </source>
</evidence>
<evidence type="ECO:0000256" key="5">
    <source>
        <dbReference type="ARBA" id="ARBA00023018"/>
    </source>
</evidence>
<dbReference type="PROSITE" id="PS00236">
    <property type="entry name" value="NEUROTR_ION_CHANNEL"/>
    <property type="match status" value="1"/>
</dbReference>
<name>A0AAD9J5U8_9ANNE</name>
<feature type="domain" description="Neurotransmitter-gated ion-channel ligand-binding" evidence="16">
    <location>
        <begin position="166"/>
        <end position="270"/>
    </location>
</feature>
<keyword evidence="3 15" id="KW-0812">Transmembrane</keyword>
<keyword evidence="5" id="KW-0770">Synapse</keyword>
<dbReference type="Gene3D" id="2.70.170.10">
    <property type="entry name" value="Neurotransmitter-gated ion-channel ligand-binding domain"/>
    <property type="match status" value="2"/>
</dbReference>
<dbReference type="GO" id="GO:0022848">
    <property type="term" value="F:acetylcholine-gated monoatomic cation-selective channel activity"/>
    <property type="evidence" value="ECO:0007669"/>
    <property type="project" value="InterPro"/>
</dbReference>
<keyword evidence="4 15" id="KW-1133">Transmembrane helix</keyword>
<evidence type="ECO:0000313" key="19">
    <source>
        <dbReference type="Proteomes" id="UP001208570"/>
    </source>
</evidence>
<keyword evidence="8" id="KW-1015">Disulfide bond</keyword>
<feature type="transmembrane region" description="Helical" evidence="15">
    <location>
        <begin position="302"/>
        <end position="320"/>
    </location>
</feature>
<keyword evidence="7 15" id="KW-0472">Membrane</keyword>
<gene>
    <name evidence="18" type="ORF">LSH36_610g01033</name>
</gene>
<evidence type="ECO:0000256" key="12">
    <source>
        <dbReference type="ARBA" id="ARBA00023303"/>
    </source>
</evidence>
<feature type="transmembrane region" description="Helical" evidence="15">
    <location>
        <begin position="648"/>
        <end position="670"/>
    </location>
</feature>
<dbReference type="EMBL" id="JAODUP010000610">
    <property type="protein sequence ID" value="KAK2146415.1"/>
    <property type="molecule type" value="Genomic_DNA"/>
</dbReference>
<evidence type="ECO:0000256" key="10">
    <source>
        <dbReference type="ARBA" id="ARBA00023180"/>
    </source>
</evidence>
<evidence type="ECO:0000256" key="8">
    <source>
        <dbReference type="ARBA" id="ARBA00023157"/>
    </source>
</evidence>
<dbReference type="PANTHER" id="PTHR18945">
    <property type="entry name" value="NEUROTRANSMITTER GATED ION CHANNEL"/>
    <property type="match status" value="1"/>
</dbReference>
<dbReference type="InterPro" id="IPR036719">
    <property type="entry name" value="Neuro-gated_channel_TM_sf"/>
</dbReference>
<keyword evidence="11" id="KW-1071">Ligand-gated ion channel</keyword>
<dbReference type="CDD" id="cd19051">
    <property type="entry name" value="LGIC_TM_cation"/>
    <property type="match status" value="1"/>
</dbReference>
<dbReference type="GO" id="GO:0004888">
    <property type="term" value="F:transmembrane signaling receptor activity"/>
    <property type="evidence" value="ECO:0007669"/>
    <property type="project" value="InterPro"/>
</dbReference>
<organism evidence="18 19">
    <name type="scientific">Paralvinella palmiformis</name>
    <dbReference type="NCBI Taxonomy" id="53620"/>
    <lineage>
        <taxon>Eukaryota</taxon>
        <taxon>Metazoa</taxon>
        <taxon>Spiralia</taxon>
        <taxon>Lophotrochozoa</taxon>
        <taxon>Annelida</taxon>
        <taxon>Polychaeta</taxon>
        <taxon>Sedentaria</taxon>
        <taxon>Canalipalpata</taxon>
        <taxon>Terebellida</taxon>
        <taxon>Terebelliformia</taxon>
        <taxon>Alvinellidae</taxon>
        <taxon>Paralvinella</taxon>
    </lineage>
</organism>
<evidence type="ECO:0000256" key="14">
    <source>
        <dbReference type="SAM" id="MobiDB-lite"/>
    </source>
</evidence>
<evidence type="ECO:0000313" key="18">
    <source>
        <dbReference type="EMBL" id="KAK2146415.1"/>
    </source>
</evidence>
<reference evidence="18" key="1">
    <citation type="journal article" date="2023" name="Mol. Biol. Evol.">
        <title>Third-Generation Sequencing Reveals the Adaptive Role of the Epigenome in Three Deep-Sea Polychaetes.</title>
        <authorList>
            <person name="Perez M."/>
            <person name="Aroh O."/>
            <person name="Sun Y."/>
            <person name="Lan Y."/>
            <person name="Juniper S.K."/>
            <person name="Young C.R."/>
            <person name="Angers B."/>
            <person name="Qian P.Y."/>
        </authorList>
    </citation>
    <scope>NUCLEOTIDE SEQUENCE</scope>
    <source>
        <strain evidence="18">P08H-3</strain>
    </source>
</reference>
<accession>A0AAD9J5U8</accession>
<evidence type="ECO:0000256" key="7">
    <source>
        <dbReference type="ARBA" id="ARBA00023136"/>
    </source>
</evidence>
<feature type="region of interest" description="Disordered" evidence="14">
    <location>
        <begin position="580"/>
        <end position="603"/>
    </location>
</feature>
<dbReference type="InterPro" id="IPR006202">
    <property type="entry name" value="Neur_chan_lig-bd"/>
</dbReference>
<dbReference type="FunFam" id="2.70.170.10:FF:000060">
    <property type="entry name" value="Nicotinic acetylcholine receptor subunit alpha4"/>
    <property type="match status" value="1"/>
</dbReference>
<dbReference type="InterPro" id="IPR002394">
    <property type="entry name" value="Nicotinic_acetylcholine_rcpt"/>
</dbReference>
<evidence type="ECO:0000256" key="6">
    <source>
        <dbReference type="ARBA" id="ARBA00023065"/>
    </source>
</evidence>
<keyword evidence="9" id="KW-0675">Receptor</keyword>
<evidence type="ECO:0000259" key="17">
    <source>
        <dbReference type="Pfam" id="PF02932"/>
    </source>
</evidence>
<keyword evidence="19" id="KW-1185">Reference proteome</keyword>
<keyword evidence="6" id="KW-0406">Ion transport</keyword>
<feature type="transmembrane region" description="Helical" evidence="15">
    <location>
        <begin position="332"/>
        <end position="355"/>
    </location>
</feature>
<feature type="domain" description="Neurotransmitter-gated ion-channel transmembrane" evidence="17">
    <location>
        <begin position="277"/>
        <end position="514"/>
    </location>
</feature>
<feature type="compositionally biased region" description="Polar residues" evidence="14">
    <location>
        <begin position="455"/>
        <end position="470"/>
    </location>
</feature>
<dbReference type="Pfam" id="PF02932">
    <property type="entry name" value="Neur_chan_memb"/>
    <property type="match status" value="1"/>
</dbReference>
<proteinExistence type="predicted"/>
<dbReference type="InterPro" id="IPR006029">
    <property type="entry name" value="Neurotrans-gated_channel_TM"/>
</dbReference>
<evidence type="ECO:0000256" key="1">
    <source>
        <dbReference type="ARBA" id="ARBA00022448"/>
    </source>
</evidence>
<evidence type="ECO:0000256" key="11">
    <source>
        <dbReference type="ARBA" id="ARBA00023286"/>
    </source>
</evidence>